<dbReference type="InterPro" id="IPR051449">
    <property type="entry name" value="ABC-2_transporter_component"/>
</dbReference>
<keyword evidence="5 6" id="KW-0472">Membrane</keyword>
<dbReference type="InterPro" id="IPR013525">
    <property type="entry name" value="ABC2_TM"/>
</dbReference>
<keyword evidence="2" id="KW-1003">Cell membrane</keyword>
<feature type="transmembrane region" description="Helical" evidence="6">
    <location>
        <begin position="183"/>
        <end position="202"/>
    </location>
</feature>
<feature type="transmembrane region" description="Helical" evidence="6">
    <location>
        <begin position="20"/>
        <end position="43"/>
    </location>
</feature>
<dbReference type="GO" id="GO:0140359">
    <property type="term" value="F:ABC-type transporter activity"/>
    <property type="evidence" value="ECO:0007669"/>
    <property type="project" value="InterPro"/>
</dbReference>
<accession>A0A3P3XP70</accession>
<evidence type="ECO:0000256" key="4">
    <source>
        <dbReference type="ARBA" id="ARBA00022989"/>
    </source>
</evidence>
<reference evidence="8" key="1">
    <citation type="submission" date="2017-02" db="EMBL/GenBank/DDBJ databases">
        <authorList>
            <person name="Regsiter A."/>
            <person name="William W."/>
        </authorList>
    </citation>
    <scope>NUCLEOTIDE SEQUENCE</scope>
    <source>
        <strain evidence="8">BdmA 4</strain>
    </source>
</reference>
<dbReference type="PANTHER" id="PTHR30294">
    <property type="entry name" value="MEMBRANE COMPONENT OF ABC TRANSPORTER YHHJ-RELATED"/>
    <property type="match status" value="1"/>
</dbReference>
<keyword evidence="3 6" id="KW-0812">Transmembrane</keyword>
<dbReference type="EMBL" id="FWDO01000004">
    <property type="protein sequence ID" value="SLM18044.1"/>
    <property type="molecule type" value="Genomic_DNA"/>
</dbReference>
<feature type="transmembrane region" description="Helical" evidence="6">
    <location>
        <begin position="337"/>
        <end position="358"/>
    </location>
</feature>
<evidence type="ECO:0000256" key="2">
    <source>
        <dbReference type="ARBA" id="ARBA00022475"/>
    </source>
</evidence>
<dbReference type="PANTHER" id="PTHR30294:SF29">
    <property type="entry name" value="MULTIDRUG ABC TRANSPORTER PERMEASE YBHS-RELATED"/>
    <property type="match status" value="1"/>
</dbReference>
<feature type="transmembrane region" description="Helical" evidence="6">
    <location>
        <begin position="231"/>
        <end position="256"/>
    </location>
</feature>
<sequence length="411" mass="43836">MSRLKHVIRHEFRLTAANKTFVILTILGPFLIFAITVLPALLAQSPGSVASGKPLALYGAPPAVEQALAAAFSGMDIEVERVDDVAAAKASVAEDARIAFLSIEPGWPDGGKAVWYSKSGSEVALYSAASAVLEAAARETRIVESGIDPALVAKVLSPPSFEVIKLDKGGAEEARGSGSFVEALMTVLVFIMLIYMTVLLYGQMIGRSVVTEKTSKTVEIMLSSVKSRDLLFGKILGLGLAGLLQYAVWVSMAFLLKQFVGPLLRLSVPAGISAGNLAWLVVFFILGFFLYSSAYAALGAASEDEQQLGQMAWPLIMFLIVPLVMISTLVSNPDSTLVVVLSLFPMTSPIVMLARVLVSSPPVWQLALCLVLLVAAVAGMAILAAKIFRVGILMTGKRPKLKEVLRWVTVK</sequence>
<proteinExistence type="predicted"/>
<keyword evidence="4 6" id="KW-1133">Transmembrane helix</keyword>
<dbReference type="AlphaFoldDB" id="A0A3P3XP70"/>
<feature type="transmembrane region" description="Helical" evidence="6">
    <location>
        <begin position="364"/>
        <end position="388"/>
    </location>
</feature>
<feature type="domain" description="ABC-2 type transporter transmembrane" evidence="7">
    <location>
        <begin position="19"/>
        <end position="385"/>
    </location>
</feature>
<dbReference type="GO" id="GO:0005886">
    <property type="term" value="C:plasma membrane"/>
    <property type="evidence" value="ECO:0007669"/>
    <property type="project" value="UniProtKB-SubCell"/>
</dbReference>
<evidence type="ECO:0000256" key="1">
    <source>
        <dbReference type="ARBA" id="ARBA00004651"/>
    </source>
</evidence>
<feature type="transmembrane region" description="Helical" evidence="6">
    <location>
        <begin position="311"/>
        <end position="330"/>
    </location>
</feature>
<evidence type="ECO:0000256" key="3">
    <source>
        <dbReference type="ARBA" id="ARBA00022692"/>
    </source>
</evidence>
<evidence type="ECO:0000259" key="7">
    <source>
        <dbReference type="Pfam" id="PF12698"/>
    </source>
</evidence>
<protein>
    <recommendedName>
        <fullName evidence="7">ABC-2 type transporter transmembrane domain-containing protein</fullName>
    </recommendedName>
</protein>
<gene>
    <name evidence="8" type="ORF">SPIRO4BDMA_40616</name>
</gene>
<evidence type="ECO:0000313" key="8">
    <source>
        <dbReference type="EMBL" id="SLM18044.1"/>
    </source>
</evidence>
<evidence type="ECO:0000256" key="5">
    <source>
        <dbReference type="ARBA" id="ARBA00023136"/>
    </source>
</evidence>
<feature type="transmembrane region" description="Helical" evidence="6">
    <location>
        <begin position="268"/>
        <end position="291"/>
    </location>
</feature>
<dbReference type="Pfam" id="PF12698">
    <property type="entry name" value="ABC2_membrane_3"/>
    <property type="match status" value="1"/>
</dbReference>
<comment type="subcellular location">
    <subcellularLocation>
        <location evidence="1">Cell membrane</location>
        <topology evidence="1">Multi-pass membrane protein</topology>
    </subcellularLocation>
</comment>
<evidence type="ECO:0000256" key="6">
    <source>
        <dbReference type="SAM" id="Phobius"/>
    </source>
</evidence>
<organism evidence="8">
    <name type="scientific">uncultured spirochete</name>
    <dbReference type="NCBI Taxonomy" id="156406"/>
    <lineage>
        <taxon>Bacteria</taxon>
        <taxon>Pseudomonadati</taxon>
        <taxon>Spirochaetota</taxon>
        <taxon>Spirochaetia</taxon>
        <taxon>Spirochaetales</taxon>
        <taxon>environmental samples</taxon>
    </lineage>
</organism>
<name>A0A3P3XP70_9SPIR</name>